<keyword evidence="1" id="KW-0472">Membrane</keyword>
<dbReference type="AlphaFoldDB" id="A0A4U6XSS9"/>
<accession>A0A4U6XSS9</accession>
<feature type="transmembrane region" description="Helical" evidence="1">
    <location>
        <begin position="99"/>
        <end position="118"/>
    </location>
</feature>
<keyword evidence="1" id="KW-1133">Transmembrane helix</keyword>
<gene>
    <name evidence="2" type="ORF">CTA1_8632</name>
</gene>
<keyword evidence="3" id="KW-1185">Reference proteome</keyword>
<evidence type="ECO:0000313" key="2">
    <source>
        <dbReference type="EMBL" id="TKW58819.1"/>
    </source>
</evidence>
<proteinExistence type="predicted"/>
<keyword evidence="1" id="KW-0812">Transmembrane</keyword>
<dbReference type="Proteomes" id="UP000310108">
    <property type="component" value="Unassembled WGS sequence"/>
</dbReference>
<evidence type="ECO:0000256" key="1">
    <source>
        <dbReference type="SAM" id="Phobius"/>
    </source>
</evidence>
<comment type="caution">
    <text evidence="2">The sequence shown here is derived from an EMBL/GenBank/DDBJ whole genome shotgun (WGS) entry which is preliminary data.</text>
</comment>
<organism evidence="2 3">
    <name type="scientific">Colletotrichum tanaceti</name>
    <dbReference type="NCBI Taxonomy" id="1306861"/>
    <lineage>
        <taxon>Eukaryota</taxon>
        <taxon>Fungi</taxon>
        <taxon>Dikarya</taxon>
        <taxon>Ascomycota</taxon>
        <taxon>Pezizomycotina</taxon>
        <taxon>Sordariomycetes</taxon>
        <taxon>Hypocreomycetidae</taxon>
        <taxon>Glomerellales</taxon>
        <taxon>Glomerellaceae</taxon>
        <taxon>Colletotrichum</taxon>
        <taxon>Colletotrichum destructivum species complex</taxon>
    </lineage>
</organism>
<name>A0A4U6XSS9_9PEZI</name>
<dbReference type="OrthoDB" id="5203703at2759"/>
<protein>
    <submittedName>
        <fullName evidence="2">Uncharacterized protein</fullName>
    </submittedName>
</protein>
<evidence type="ECO:0000313" key="3">
    <source>
        <dbReference type="Proteomes" id="UP000310108"/>
    </source>
</evidence>
<dbReference type="EMBL" id="PJEX01000018">
    <property type="protein sequence ID" value="TKW58819.1"/>
    <property type="molecule type" value="Genomic_DNA"/>
</dbReference>
<sequence length="119" mass="12426">MACAGNSIRADLPIPTNISRAVIPGRNISAAPMVACCSPNPVRLIDDCYEWCELPDKYERDEARALDAFGSCLSANGRNLSVSNILGVKIADSAAARPVVTVAGLGVWGLLASALLVLT</sequence>
<reference evidence="2 3" key="1">
    <citation type="journal article" date="2019" name="PLoS ONE">
        <title>Comparative genome analysis indicates high evolutionary potential of pathogenicity genes in Colletotrichum tanaceti.</title>
        <authorList>
            <person name="Lelwala R.V."/>
            <person name="Korhonen P.K."/>
            <person name="Young N.D."/>
            <person name="Scott J.B."/>
            <person name="Ades P.A."/>
            <person name="Gasser R.B."/>
            <person name="Taylor P.W.J."/>
        </authorList>
    </citation>
    <scope>NUCLEOTIDE SEQUENCE [LARGE SCALE GENOMIC DNA]</scope>
    <source>
        <strain evidence="2">BRIP57314</strain>
    </source>
</reference>